<name>A0A644V2E6_9ZZZZ</name>
<gene>
    <name evidence="1" type="ORF">SDC9_31309</name>
</gene>
<sequence length="394" mass="44956">MKKLVIQFLFVLTLLGNSLLAQTDSIPPGIIINYIPGSTGKYIGSPSICILPNGDYIASHDEFGPKSTEYKSAQTLIFKSSDKGKTWSKISQINGQFWSNLFVIKGELYIMGTNKAHGNVVLRKSIDNGKTWTNPYNADNGLILEGEYHTAPTPLLVYKGRVWRAVEYATAESDKWGERYSAVMLSAPVKSDLLKARNWTRSNHVGYDKTFLDGNFKAWLEGNAVVGRNGEILNLLRVHIPPTFDEYTALMKVSRNGKKLTFNKEDFYKMPGASKKFTIRYDDKSQMYWTIVNYIPDTYKGKANPDRIRNFVAVATSTNLREWKVNKILFYHPDNKKHGFQYIDWVVEGEDIIFVSRTAYDDKEGGANDYHNANYMTFHRINNFKDLSRLSVKE</sequence>
<comment type="caution">
    <text evidence="1">The sequence shown here is derived from an EMBL/GenBank/DDBJ whole genome shotgun (WGS) entry which is preliminary data.</text>
</comment>
<dbReference type="CDD" id="cd15482">
    <property type="entry name" value="Sialidase_non-viral"/>
    <property type="match status" value="1"/>
</dbReference>
<proteinExistence type="predicted"/>
<dbReference type="AlphaFoldDB" id="A0A644V2E6"/>
<dbReference type="EMBL" id="VSSQ01000204">
    <property type="protein sequence ID" value="MPL85341.1"/>
    <property type="molecule type" value="Genomic_DNA"/>
</dbReference>
<reference evidence="1" key="1">
    <citation type="submission" date="2019-08" db="EMBL/GenBank/DDBJ databases">
        <authorList>
            <person name="Kucharzyk K."/>
            <person name="Murdoch R.W."/>
            <person name="Higgins S."/>
            <person name="Loffler F."/>
        </authorList>
    </citation>
    <scope>NUCLEOTIDE SEQUENCE</scope>
</reference>
<dbReference type="InterPro" id="IPR036278">
    <property type="entry name" value="Sialidase_sf"/>
</dbReference>
<organism evidence="1">
    <name type="scientific">bioreactor metagenome</name>
    <dbReference type="NCBI Taxonomy" id="1076179"/>
    <lineage>
        <taxon>unclassified sequences</taxon>
        <taxon>metagenomes</taxon>
        <taxon>ecological metagenomes</taxon>
    </lineage>
</organism>
<accession>A0A644V2E6</accession>
<dbReference type="SUPFAM" id="SSF50939">
    <property type="entry name" value="Sialidases"/>
    <property type="match status" value="1"/>
</dbReference>
<dbReference type="Gene3D" id="2.120.10.10">
    <property type="match status" value="1"/>
</dbReference>
<evidence type="ECO:0000313" key="1">
    <source>
        <dbReference type="EMBL" id="MPL85341.1"/>
    </source>
</evidence>
<evidence type="ECO:0008006" key="2">
    <source>
        <dbReference type="Google" id="ProtNLM"/>
    </source>
</evidence>
<protein>
    <recommendedName>
        <fullName evidence="2">Sialidase domain-containing protein</fullName>
    </recommendedName>
</protein>